<evidence type="ECO:0000313" key="3">
    <source>
        <dbReference type="Proteomes" id="UP000518752"/>
    </source>
</evidence>
<feature type="transmembrane region" description="Helical" evidence="1">
    <location>
        <begin position="205"/>
        <end position="224"/>
    </location>
</feature>
<proteinExistence type="predicted"/>
<evidence type="ECO:0000256" key="1">
    <source>
        <dbReference type="SAM" id="Phobius"/>
    </source>
</evidence>
<sequence>MSSWNHGASSKWAEDVAMASVVIKESTSLDLPAPVTQTHRPAEANFIKTFGSSARSKGTNLFREIKKTLDAPSPDTVVRASLGDIQHKANANEGESIEDVPAACVAVGKDEIDEIVVDRSWGPSAKTSLESKVPSESDELSGVDIATVCSSLPEKILAPSNYRSRVEVQIRKFISFFEDFFNPHFPDKRKEEQYRREHWAHSKRLALWASVFFIGNWTLGAAMIPTPAVLADKIYYYAFAPCSKNAQISRRAFSPSHVIPAAVPLVFLCALNIPRDFTKSWQCLIVLSTWSWYSHSIKFYSDFFADIPAFSTFSLAVPRISPPPSSNYTTALQTVALFGLELKRFPALLGSIIFIVLAAVFIAPEKANWMRNVMNFVVFQIFLMYMHYQREMSARHLFELRIELKEQFERTQQAQLNERKTADSKYRLTSYVFHDESRPRAFHDSSSLA</sequence>
<comment type="caution">
    <text evidence="2">The sequence shown here is derived from an EMBL/GenBank/DDBJ whole genome shotgun (WGS) entry which is preliminary data.</text>
</comment>
<protein>
    <submittedName>
        <fullName evidence="2">Uncharacterized protein</fullName>
    </submittedName>
</protein>
<gene>
    <name evidence="2" type="ORF">D9757_011733</name>
</gene>
<dbReference type="OrthoDB" id="2923306at2759"/>
<dbReference type="EMBL" id="JAACJN010000218">
    <property type="protein sequence ID" value="KAF5360112.1"/>
    <property type="molecule type" value="Genomic_DNA"/>
</dbReference>
<keyword evidence="1" id="KW-0812">Transmembrane</keyword>
<name>A0A8H5LK36_9AGAR</name>
<evidence type="ECO:0000313" key="2">
    <source>
        <dbReference type="EMBL" id="KAF5360112.1"/>
    </source>
</evidence>
<reference evidence="2 3" key="1">
    <citation type="journal article" date="2020" name="ISME J.">
        <title>Uncovering the hidden diversity of litter-decomposition mechanisms in mushroom-forming fungi.</title>
        <authorList>
            <person name="Floudas D."/>
            <person name="Bentzer J."/>
            <person name="Ahren D."/>
            <person name="Johansson T."/>
            <person name="Persson P."/>
            <person name="Tunlid A."/>
        </authorList>
    </citation>
    <scope>NUCLEOTIDE SEQUENCE [LARGE SCALE GENOMIC DNA]</scope>
    <source>
        <strain evidence="2 3">CBS 406.79</strain>
    </source>
</reference>
<accession>A0A8H5LK36</accession>
<dbReference type="Proteomes" id="UP000518752">
    <property type="component" value="Unassembled WGS sequence"/>
</dbReference>
<feature type="transmembrane region" description="Helical" evidence="1">
    <location>
        <begin position="345"/>
        <end position="363"/>
    </location>
</feature>
<keyword evidence="1" id="KW-0472">Membrane</keyword>
<feature type="transmembrane region" description="Helical" evidence="1">
    <location>
        <begin position="369"/>
        <end position="388"/>
    </location>
</feature>
<keyword evidence="3" id="KW-1185">Reference proteome</keyword>
<organism evidence="2 3">
    <name type="scientific">Collybiopsis confluens</name>
    <dbReference type="NCBI Taxonomy" id="2823264"/>
    <lineage>
        <taxon>Eukaryota</taxon>
        <taxon>Fungi</taxon>
        <taxon>Dikarya</taxon>
        <taxon>Basidiomycota</taxon>
        <taxon>Agaricomycotina</taxon>
        <taxon>Agaricomycetes</taxon>
        <taxon>Agaricomycetidae</taxon>
        <taxon>Agaricales</taxon>
        <taxon>Marasmiineae</taxon>
        <taxon>Omphalotaceae</taxon>
        <taxon>Collybiopsis</taxon>
    </lineage>
</organism>
<keyword evidence="1" id="KW-1133">Transmembrane helix</keyword>
<dbReference type="AlphaFoldDB" id="A0A8H5LK36"/>